<evidence type="ECO:0000259" key="2">
    <source>
        <dbReference type="Pfam" id="PF13649"/>
    </source>
</evidence>
<keyword evidence="3" id="KW-0489">Methyltransferase</keyword>
<feature type="domain" description="Methyltransferase" evidence="2">
    <location>
        <begin position="55"/>
        <end position="145"/>
    </location>
</feature>
<gene>
    <name evidence="3" type="ORF">JY500_16060</name>
</gene>
<name>A0ABX7M2I6_9RHOO</name>
<dbReference type="Pfam" id="PF13649">
    <property type="entry name" value="Methyltransf_25"/>
    <property type="match status" value="1"/>
</dbReference>
<keyword evidence="1" id="KW-0808">Transferase</keyword>
<dbReference type="GO" id="GO:0008168">
    <property type="term" value="F:methyltransferase activity"/>
    <property type="evidence" value="ECO:0007669"/>
    <property type="project" value="UniProtKB-KW"/>
</dbReference>
<keyword evidence="4" id="KW-1185">Reference proteome</keyword>
<dbReference type="Proteomes" id="UP000663570">
    <property type="component" value="Chromosome"/>
</dbReference>
<dbReference type="InterPro" id="IPR029063">
    <property type="entry name" value="SAM-dependent_MTases_sf"/>
</dbReference>
<dbReference type="EMBL" id="CP071060">
    <property type="protein sequence ID" value="QSI75980.1"/>
    <property type="molecule type" value="Genomic_DNA"/>
</dbReference>
<accession>A0ABX7M2I6</accession>
<evidence type="ECO:0000256" key="1">
    <source>
        <dbReference type="ARBA" id="ARBA00022679"/>
    </source>
</evidence>
<dbReference type="CDD" id="cd02440">
    <property type="entry name" value="AdoMet_MTases"/>
    <property type="match status" value="1"/>
</dbReference>
<dbReference type="PANTHER" id="PTHR43861">
    <property type="entry name" value="TRANS-ACONITATE 2-METHYLTRANSFERASE-RELATED"/>
    <property type="match status" value="1"/>
</dbReference>
<sequence>MFAIGWAMPASDVCRESVETFNKLADRYAAKYFALTQYDRYYAMLADRMPTGGSVIDIACGPGNVAAHLKRVRPDLSLVGIDMAPRMIDEARRRVPDVAFHVADCREITGVGCGFHGAAFAFGLSYLPDADARRFFAALRRVLADDAFLLLTSVTGPEGAARYEQSSSGDRVFMFYRSPDAIVELVESHGFSVEFCEQMPSPSNASFATTDLAILAKRVPASAASTSDDEAG</sequence>
<protein>
    <submittedName>
        <fullName evidence="3">Class I SAM-dependent methyltransferase</fullName>
    </submittedName>
</protein>
<organism evidence="3 4">
    <name type="scientific">Niveibacterium microcysteis</name>
    <dbReference type="NCBI Taxonomy" id="2811415"/>
    <lineage>
        <taxon>Bacteria</taxon>
        <taxon>Pseudomonadati</taxon>
        <taxon>Pseudomonadota</taxon>
        <taxon>Betaproteobacteria</taxon>
        <taxon>Rhodocyclales</taxon>
        <taxon>Rhodocyclaceae</taxon>
        <taxon>Niveibacterium</taxon>
    </lineage>
</organism>
<evidence type="ECO:0000313" key="4">
    <source>
        <dbReference type="Proteomes" id="UP000663570"/>
    </source>
</evidence>
<dbReference type="GO" id="GO:0032259">
    <property type="term" value="P:methylation"/>
    <property type="evidence" value="ECO:0007669"/>
    <property type="project" value="UniProtKB-KW"/>
</dbReference>
<dbReference type="Gene3D" id="3.40.50.150">
    <property type="entry name" value="Vaccinia Virus protein VP39"/>
    <property type="match status" value="1"/>
</dbReference>
<dbReference type="InterPro" id="IPR041698">
    <property type="entry name" value="Methyltransf_25"/>
</dbReference>
<dbReference type="SUPFAM" id="SSF53335">
    <property type="entry name" value="S-adenosyl-L-methionine-dependent methyltransferases"/>
    <property type="match status" value="1"/>
</dbReference>
<proteinExistence type="predicted"/>
<dbReference type="RefSeq" id="WP_206253796.1">
    <property type="nucleotide sequence ID" value="NZ_CP071060.1"/>
</dbReference>
<reference evidence="3 4" key="1">
    <citation type="submission" date="2021-02" db="EMBL/GenBank/DDBJ databases">
        <title>Niveibacterium changnyeongensis HC41.</title>
        <authorList>
            <person name="Kang M."/>
        </authorList>
    </citation>
    <scope>NUCLEOTIDE SEQUENCE [LARGE SCALE GENOMIC DNA]</scope>
    <source>
        <strain evidence="3 4">HC41</strain>
    </source>
</reference>
<evidence type="ECO:0000313" key="3">
    <source>
        <dbReference type="EMBL" id="QSI75980.1"/>
    </source>
</evidence>